<sequence>MKKHLTVILGAGFSANAGMPTANDIAIKFNRDLREKLLSASSSEWFWIDDKTENFIHNGRLNYDYLAYSYVFDELVKIYVLDKGNFIYYEDFYQYIIDNFENPEWVENLFQTAKKALLIDKPFFLEEKNSEYYKSYLFAFDHKQFSRVNTILNYLIGDILAVIPKQNEELIEIYKGFISYITTFDEVDIFTLNHDILLEHLLNINNVNYSKGFNIENSPIVHNDEPVPYFNNEFKEKIRIHKLHGSLDFYQFRHYKNEGMFSQPTDKVDYFMTTNYSIKHNCQIINPATKEILQDYNFDIVPKFITGTRKTEIIKNEVLYKKLFENFENAISSSNNLFVSGYSFSDDHLNEKIKEKEFNFINHNRSKDYPFSGNGRNIRSLDEL</sequence>
<dbReference type="AlphaFoldDB" id="A0A6V6ZD58"/>
<dbReference type="RefSeq" id="WP_180910954.1">
    <property type="nucleotide sequence ID" value="NZ_CAIJDP010000105.1"/>
</dbReference>
<protein>
    <submittedName>
        <fullName evidence="1">Uncharacterized protein</fullName>
    </submittedName>
</protein>
<name>A0A6V6ZD58_9FLAO</name>
<reference evidence="1 2" key="1">
    <citation type="submission" date="2020-06" db="EMBL/GenBank/DDBJ databases">
        <authorList>
            <person name="Criscuolo A."/>
        </authorList>
    </citation>
    <scope>NUCLEOTIDE SEQUENCE [LARGE SCALE GENOMIC DNA]</scope>
    <source>
        <strain evidence="2">CIP 111411</strain>
    </source>
</reference>
<accession>A0A6V6ZD58</accession>
<keyword evidence="2" id="KW-1185">Reference proteome</keyword>
<comment type="caution">
    <text evidence="1">The sequence shown here is derived from an EMBL/GenBank/DDBJ whole genome shotgun (WGS) entry which is preliminary data.</text>
</comment>
<evidence type="ECO:0000313" key="1">
    <source>
        <dbReference type="EMBL" id="CAD0009718.1"/>
    </source>
</evidence>
<proteinExistence type="predicted"/>
<gene>
    <name evidence="1" type="ORF">FLAT13_05066</name>
</gene>
<dbReference type="Pfam" id="PF13289">
    <property type="entry name" value="SIR2_2"/>
    <property type="match status" value="1"/>
</dbReference>
<dbReference type="EMBL" id="CAIJDP010000105">
    <property type="protein sequence ID" value="CAD0009718.1"/>
    <property type="molecule type" value="Genomic_DNA"/>
</dbReference>
<dbReference type="Proteomes" id="UP000530060">
    <property type="component" value="Unassembled WGS sequence"/>
</dbReference>
<organism evidence="1 2">
    <name type="scientific">Flavobacterium salmonis</name>
    <dbReference type="NCBI Taxonomy" id="2654844"/>
    <lineage>
        <taxon>Bacteria</taxon>
        <taxon>Pseudomonadati</taxon>
        <taxon>Bacteroidota</taxon>
        <taxon>Flavobacteriia</taxon>
        <taxon>Flavobacteriales</taxon>
        <taxon>Flavobacteriaceae</taxon>
        <taxon>Flavobacterium</taxon>
    </lineage>
</organism>
<evidence type="ECO:0000313" key="2">
    <source>
        <dbReference type="Proteomes" id="UP000530060"/>
    </source>
</evidence>